<proteinExistence type="predicted"/>
<feature type="transmembrane region" description="Helical" evidence="1">
    <location>
        <begin position="37"/>
        <end position="55"/>
    </location>
</feature>
<keyword evidence="1" id="KW-0472">Membrane</keyword>
<comment type="caution">
    <text evidence="2">The sequence shown here is derived from an EMBL/GenBank/DDBJ whole genome shotgun (WGS) entry which is preliminary data.</text>
</comment>
<organism evidence="2 3">
    <name type="scientific">Gibberella intermedia</name>
    <name type="common">Bulb rot disease fungus</name>
    <name type="synonym">Fusarium proliferatum</name>
    <dbReference type="NCBI Taxonomy" id="948311"/>
    <lineage>
        <taxon>Eukaryota</taxon>
        <taxon>Fungi</taxon>
        <taxon>Dikarya</taxon>
        <taxon>Ascomycota</taxon>
        <taxon>Pezizomycotina</taxon>
        <taxon>Sordariomycetes</taxon>
        <taxon>Hypocreomycetidae</taxon>
        <taxon>Hypocreales</taxon>
        <taxon>Nectriaceae</taxon>
        <taxon>Fusarium</taxon>
        <taxon>Fusarium fujikuroi species complex</taxon>
    </lineage>
</organism>
<evidence type="ECO:0000313" key="2">
    <source>
        <dbReference type="EMBL" id="RBA14425.1"/>
    </source>
</evidence>
<keyword evidence="1" id="KW-0812">Transmembrane</keyword>
<name>A0A365N105_GIBIN</name>
<feature type="transmembrane region" description="Helical" evidence="1">
    <location>
        <begin position="12"/>
        <end position="30"/>
    </location>
</feature>
<protein>
    <submittedName>
        <fullName evidence="2">Uncharacterized protein</fullName>
    </submittedName>
</protein>
<dbReference type="Proteomes" id="UP000251714">
    <property type="component" value="Unassembled WGS sequence"/>
</dbReference>
<reference evidence="2 3" key="1">
    <citation type="submission" date="2017-12" db="EMBL/GenBank/DDBJ databases">
        <title>Genome sequence of the mycotoxigenic crop pathogen Fusarium proliferatum, strain ITEM 2341 from Date Palm.</title>
        <authorList>
            <person name="Almiman B.F."/>
            <person name="Shittu T.A."/>
            <person name="Muthumeenakshi S."/>
            <person name="Baroncelli R."/>
            <person name="Sreenivasaprasada S."/>
        </authorList>
    </citation>
    <scope>NUCLEOTIDE SEQUENCE [LARGE SCALE GENOMIC DNA]</scope>
    <source>
        <strain evidence="2 3">ITEM 2341</strain>
    </source>
</reference>
<evidence type="ECO:0000313" key="3">
    <source>
        <dbReference type="Proteomes" id="UP000251714"/>
    </source>
</evidence>
<sequence>MEAAVEEGEALSLLLNYIGLSVFVPILRPLPRYFKSLGLNPFLAITLIFAPWIIFKTTHFLLKYLTTTVEISPGDLVRAAEYLAREKALRSRDIIALLGKRPRNEIETGDERSGDYTAFSMWSQQVSGCPDNTIICLLK</sequence>
<dbReference type="AlphaFoldDB" id="A0A365N105"/>
<dbReference type="EMBL" id="PKMI01000028">
    <property type="protein sequence ID" value="RBA14425.1"/>
    <property type="molecule type" value="Genomic_DNA"/>
</dbReference>
<evidence type="ECO:0000256" key="1">
    <source>
        <dbReference type="SAM" id="Phobius"/>
    </source>
</evidence>
<gene>
    <name evidence="2" type="ORF">FPRO05_03217</name>
</gene>
<keyword evidence="1" id="KW-1133">Transmembrane helix</keyword>
<accession>A0A365N105</accession>